<name>A0A2T0XED5_9BURK</name>
<protein>
    <recommendedName>
        <fullName evidence="3">Phage tail protein</fullName>
    </recommendedName>
</protein>
<evidence type="ECO:0008006" key="3">
    <source>
        <dbReference type="Google" id="ProtNLM"/>
    </source>
</evidence>
<dbReference type="EMBL" id="PVTV01000015">
    <property type="protein sequence ID" value="PRY97296.1"/>
    <property type="molecule type" value="Genomic_DNA"/>
</dbReference>
<proteinExistence type="predicted"/>
<reference evidence="1 2" key="1">
    <citation type="submission" date="2018-03" db="EMBL/GenBank/DDBJ databases">
        <title>Genomic Encyclopedia of Type Strains, Phase III (KMG-III): the genomes of soil and plant-associated and newly described type strains.</title>
        <authorList>
            <person name="Whitman W."/>
        </authorList>
    </citation>
    <scope>NUCLEOTIDE SEQUENCE [LARGE SCALE GENOMIC DNA]</scope>
    <source>
        <strain evidence="1 2">MWH-P2sevCIIIb</strain>
    </source>
</reference>
<accession>A0A2T0XED5</accession>
<dbReference type="RefSeq" id="WP_106228257.1">
    <property type="nucleotide sequence ID" value="NZ_PVTV01000015.1"/>
</dbReference>
<comment type="caution">
    <text evidence="1">The sequence shown here is derived from an EMBL/GenBank/DDBJ whole genome shotgun (WGS) entry which is preliminary data.</text>
</comment>
<dbReference type="Gene3D" id="4.10.410.40">
    <property type="match status" value="1"/>
</dbReference>
<organism evidence="1 2">
    <name type="scientific">Jezberella montanilacus</name>
    <dbReference type="NCBI Taxonomy" id="323426"/>
    <lineage>
        <taxon>Bacteria</taxon>
        <taxon>Pseudomonadati</taxon>
        <taxon>Pseudomonadota</taxon>
        <taxon>Betaproteobacteria</taxon>
        <taxon>Burkholderiales</taxon>
        <taxon>Alcaligenaceae</taxon>
        <taxon>Jezberella</taxon>
    </lineage>
</organism>
<dbReference type="AlphaFoldDB" id="A0A2T0XED5"/>
<evidence type="ECO:0000313" key="1">
    <source>
        <dbReference type="EMBL" id="PRY97296.1"/>
    </source>
</evidence>
<evidence type="ECO:0000313" key="2">
    <source>
        <dbReference type="Proteomes" id="UP000238308"/>
    </source>
</evidence>
<dbReference type="Proteomes" id="UP000238308">
    <property type="component" value="Unassembled WGS sequence"/>
</dbReference>
<sequence>MSGVRTSAGTILKVSAAKPSTFDAAGYSALQSEIVGEITDLGEFGREFSLVTHQPVGSRGTQKFKGSFNEGSMSLSLGLDMSDKGQLLMKAASLSDADYSFTVTTQNGAQFFFQGKVMSWKVNIGSVDQITTASATLELTSSPTGVGIVESPAANS</sequence>
<gene>
    <name evidence="1" type="ORF">BCM14_2441</name>
</gene>
<dbReference type="OrthoDB" id="8755976at2"/>
<keyword evidence="2" id="KW-1185">Reference proteome</keyword>